<proteinExistence type="predicted"/>
<dbReference type="EMBL" id="VSRR010001663">
    <property type="protein sequence ID" value="MPC26865.1"/>
    <property type="molecule type" value="Genomic_DNA"/>
</dbReference>
<accession>A0A5B7E072</accession>
<keyword evidence="2" id="KW-1185">Reference proteome</keyword>
<comment type="caution">
    <text evidence="1">The sequence shown here is derived from an EMBL/GenBank/DDBJ whole genome shotgun (WGS) entry which is preliminary data.</text>
</comment>
<dbReference type="Proteomes" id="UP000324222">
    <property type="component" value="Unassembled WGS sequence"/>
</dbReference>
<dbReference type="AlphaFoldDB" id="A0A5B7E072"/>
<reference evidence="1 2" key="1">
    <citation type="submission" date="2019-05" db="EMBL/GenBank/DDBJ databases">
        <title>Another draft genome of Portunus trituberculatus and its Hox gene families provides insights of decapod evolution.</title>
        <authorList>
            <person name="Jeong J.-H."/>
            <person name="Song I."/>
            <person name="Kim S."/>
            <person name="Choi T."/>
            <person name="Kim D."/>
            <person name="Ryu S."/>
            <person name="Kim W."/>
        </authorList>
    </citation>
    <scope>NUCLEOTIDE SEQUENCE [LARGE SCALE GENOMIC DNA]</scope>
    <source>
        <tissue evidence="1">Muscle</tissue>
    </source>
</reference>
<gene>
    <name evidence="1" type="ORF">E2C01_020016</name>
</gene>
<protein>
    <submittedName>
        <fullName evidence="1">Uncharacterized protein</fullName>
    </submittedName>
</protein>
<sequence>MEARRKLLCSTLQDAALGCRGIDLRPGWGSHRPIGVGSLPFYSISFYTVKSIGISNGSNIMNSTALEHVSLSSIRNITGTNTYSITRATGRGGKIYRSSLES</sequence>
<evidence type="ECO:0000313" key="2">
    <source>
        <dbReference type="Proteomes" id="UP000324222"/>
    </source>
</evidence>
<evidence type="ECO:0000313" key="1">
    <source>
        <dbReference type="EMBL" id="MPC26865.1"/>
    </source>
</evidence>
<organism evidence="1 2">
    <name type="scientific">Portunus trituberculatus</name>
    <name type="common">Swimming crab</name>
    <name type="synonym">Neptunus trituberculatus</name>
    <dbReference type="NCBI Taxonomy" id="210409"/>
    <lineage>
        <taxon>Eukaryota</taxon>
        <taxon>Metazoa</taxon>
        <taxon>Ecdysozoa</taxon>
        <taxon>Arthropoda</taxon>
        <taxon>Crustacea</taxon>
        <taxon>Multicrustacea</taxon>
        <taxon>Malacostraca</taxon>
        <taxon>Eumalacostraca</taxon>
        <taxon>Eucarida</taxon>
        <taxon>Decapoda</taxon>
        <taxon>Pleocyemata</taxon>
        <taxon>Brachyura</taxon>
        <taxon>Eubrachyura</taxon>
        <taxon>Portunoidea</taxon>
        <taxon>Portunidae</taxon>
        <taxon>Portuninae</taxon>
        <taxon>Portunus</taxon>
    </lineage>
</organism>
<name>A0A5B7E072_PORTR</name>